<protein>
    <submittedName>
        <fullName evidence="1">Uncharacterized protein</fullName>
    </submittedName>
</protein>
<proteinExistence type="predicted"/>
<organism evidence="1 2">
    <name type="scientific">Microcystis aeruginosa Ma_QC_Ca_00000000_S207</name>
    <dbReference type="NCBI Taxonomy" id="2486251"/>
    <lineage>
        <taxon>Bacteria</taxon>
        <taxon>Bacillati</taxon>
        <taxon>Cyanobacteriota</taxon>
        <taxon>Cyanophyceae</taxon>
        <taxon>Oscillatoriophycideae</taxon>
        <taxon>Chroococcales</taxon>
        <taxon>Microcystaceae</taxon>
        <taxon>Microcystis</taxon>
    </lineage>
</organism>
<dbReference type="EMBL" id="SFBF01000125">
    <property type="protein sequence ID" value="TRU49925.1"/>
    <property type="molecule type" value="Genomic_DNA"/>
</dbReference>
<sequence length="408" mass="43545">MLLKKAKRNNQMRQIFSGGIFMASCLGTAILCDGVKALPSPLDIDAASIRVSQEKIIINSPVELERRERVLTTNSFLTTEGLADSNLPSPLENKLEKSSLDTLATEKTRTISTLEEWKANLGTMQASQLLPAGDNNSPEVEKWQAQASTPVDPNVSPELQRLRQEFLIEKPQLRQQTLSAKLAEFVVTPSGSISTPSAFGATFGQIFGGFGFQSRTRFTNQADGGLALGGGLGDPQKIVGLDVTLAILSLFGDNAGRGSFSFKIHRSLPESFAVALGFENAINWGGTDGSSSIYGVVSKFFQLTETTKEPFSQLTLSLGVGGGRFRSEGAIEDGVNSLGVFASAGLRIVEPVSAIVEWSGQDLNAGISLIPFPKVPLTVNLAGADLTGNAGDGARFVMSIGYNYFFPR</sequence>
<accession>A0A552FT55</accession>
<dbReference type="AlphaFoldDB" id="A0A552FT55"/>
<dbReference type="PROSITE" id="PS51257">
    <property type="entry name" value="PROKAR_LIPOPROTEIN"/>
    <property type="match status" value="1"/>
</dbReference>
<dbReference type="Proteomes" id="UP000320293">
    <property type="component" value="Unassembled WGS sequence"/>
</dbReference>
<evidence type="ECO:0000313" key="2">
    <source>
        <dbReference type="Proteomes" id="UP000320293"/>
    </source>
</evidence>
<reference evidence="1 2" key="1">
    <citation type="submission" date="2019-01" db="EMBL/GenBank/DDBJ databases">
        <title>Coherence of Microcystis species and biogeography revealed through population genomics.</title>
        <authorList>
            <person name="Perez-Carrascal O.M."/>
            <person name="Terrat Y."/>
            <person name="Giani A."/>
            <person name="Fortin N."/>
            <person name="Tromas N."/>
            <person name="Shapiro B.J."/>
        </authorList>
    </citation>
    <scope>NUCLEOTIDE SEQUENCE [LARGE SCALE GENOMIC DNA]</scope>
    <source>
        <strain evidence="1">Ma_QC_Ca_00000000_S207</strain>
    </source>
</reference>
<name>A0A552FT55_MICAE</name>
<comment type="caution">
    <text evidence="1">The sequence shown here is derived from an EMBL/GenBank/DDBJ whole genome shotgun (WGS) entry which is preliminary data.</text>
</comment>
<evidence type="ECO:0000313" key="1">
    <source>
        <dbReference type="EMBL" id="TRU49925.1"/>
    </source>
</evidence>
<gene>
    <name evidence="1" type="ORF">EWV91_06850</name>
</gene>